<organism evidence="1 2">
    <name type="scientific">Golovinomyces cichoracearum</name>
    <dbReference type="NCBI Taxonomy" id="62708"/>
    <lineage>
        <taxon>Eukaryota</taxon>
        <taxon>Fungi</taxon>
        <taxon>Dikarya</taxon>
        <taxon>Ascomycota</taxon>
        <taxon>Pezizomycotina</taxon>
        <taxon>Leotiomycetes</taxon>
        <taxon>Erysiphales</taxon>
        <taxon>Erysiphaceae</taxon>
        <taxon>Golovinomyces</taxon>
    </lineage>
</organism>
<dbReference type="Proteomes" id="UP000285405">
    <property type="component" value="Unassembled WGS sequence"/>
</dbReference>
<name>A0A420I056_9PEZI</name>
<dbReference type="OrthoDB" id="5106181at2759"/>
<evidence type="ECO:0008006" key="3">
    <source>
        <dbReference type="Google" id="ProtNLM"/>
    </source>
</evidence>
<dbReference type="AlphaFoldDB" id="A0A420I056"/>
<accession>A0A420I056</accession>
<comment type="caution">
    <text evidence="1">The sequence shown here is derived from an EMBL/GenBank/DDBJ whole genome shotgun (WGS) entry which is preliminary data.</text>
</comment>
<proteinExistence type="predicted"/>
<dbReference type="EMBL" id="MCBR01014206">
    <property type="protein sequence ID" value="RKF63060.1"/>
    <property type="molecule type" value="Genomic_DNA"/>
</dbReference>
<sequence>MLVHFDPNIRLYADLDSSKKGIAAMIYHSAADPPTQKTVKPIMFLSKLWKSAELHY</sequence>
<protein>
    <recommendedName>
        <fullName evidence="3">Reverse transcriptase/retrotransposon-derived protein RNase H-like domain-containing protein</fullName>
    </recommendedName>
</protein>
<gene>
    <name evidence="1" type="ORF">GcC1_142018</name>
</gene>
<reference evidence="1 2" key="1">
    <citation type="journal article" date="2018" name="BMC Genomics">
        <title>Comparative genome analyses reveal sequence features reflecting distinct modes of host-adaptation between dicot and monocot powdery mildew.</title>
        <authorList>
            <person name="Wu Y."/>
            <person name="Ma X."/>
            <person name="Pan Z."/>
            <person name="Kale S.D."/>
            <person name="Song Y."/>
            <person name="King H."/>
            <person name="Zhang Q."/>
            <person name="Presley C."/>
            <person name="Deng X."/>
            <person name="Wei C.I."/>
            <person name="Xiao S."/>
        </authorList>
    </citation>
    <scope>NUCLEOTIDE SEQUENCE [LARGE SCALE GENOMIC DNA]</scope>
    <source>
        <strain evidence="1">UCSC1</strain>
    </source>
</reference>
<evidence type="ECO:0000313" key="2">
    <source>
        <dbReference type="Proteomes" id="UP000285405"/>
    </source>
</evidence>
<evidence type="ECO:0000313" key="1">
    <source>
        <dbReference type="EMBL" id="RKF63060.1"/>
    </source>
</evidence>